<dbReference type="InterPro" id="IPR007527">
    <property type="entry name" value="Znf_SWIM"/>
</dbReference>
<accession>A0A1H1UU93</accession>
<evidence type="ECO:0000313" key="4">
    <source>
        <dbReference type="Proteomes" id="UP000198859"/>
    </source>
</evidence>
<dbReference type="STRING" id="642780.SAMN04488570_2621"/>
<dbReference type="AlphaFoldDB" id="A0A1H1UU93"/>
<dbReference type="RefSeq" id="WP_091730397.1">
    <property type="nucleotide sequence ID" value="NZ_LT629757.1"/>
</dbReference>
<sequence>MPDPLVLPRSPRRRGAVARSDTWWGRAFVRSFEELALDAADLVTARSLARSGRFGAIVVLEAMASAVLDPASEQPLMTQLKVERLDAAGWTTFAREAARESGFTAALEVGSLPVDLVEHADEAGVELLPGASDLDSACECDGWAQPCVHALALLYLLAWHVDRDPYVLLLLRGRTREHLLAEVHELAAGTLSPGAAERDEARRRAAQVLALAQDSPTGHGLADAAVAAYDEAVARLL</sequence>
<dbReference type="PROSITE" id="PS50966">
    <property type="entry name" value="ZF_SWIM"/>
    <property type="match status" value="1"/>
</dbReference>
<keyword evidence="1" id="KW-0479">Metal-binding</keyword>
<organism evidence="3 4">
    <name type="scientific">Nocardioides scoriae</name>
    <dbReference type="NCBI Taxonomy" id="642780"/>
    <lineage>
        <taxon>Bacteria</taxon>
        <taxon>Bacillati</taxon>
        <taxon>Actinomycetota</taxon>
        <taxon>Actinomycetes</taxon>
        <taxon>Propionibacteriales</taxon>
        <taxon>Nocardioidaceae</taxon>
        <taxon>Nocardioides</taxon>
    </lineage>
</organism>
<name>A0A1H1UU93_9ACTN</name>
<dbReference type="OrthoDB" id="188274at2"/>
<dbReference type="Proteomes" id="UP000198859">
    <property type="component" value="Chromosome I"/>
</dbReference>
<keyword evidence="1" id="KW-0862">Zinc</keyword>
<keyword evidence="1" id="KW-0863">Zinc-finger</keyword>
<dbReference type="PANTHER" id="PTHR38133:SF1">
    <property type="entry name" value="SLR1429 PROTEIN"/>
    <property type="match status" value="1"/>
</dbReference>
<reference evidence="4" key="1">
    <citation type="submission" date="2016-10" db="EMBL/GenBank/DDBJ databases">
        <authorList>
            <person name="Varghese N."/>
            <person name="Submissions S."/>
        </authorList>
    </citation>
    <scope>NUCLEOTIDE SEQUENCE [LARGE SCALE GENOMIC DNA]</scope>
    <source>
        <strain evidence="4">DSM 22127</strain>
    </source>
</reference>
<dbReference type="GO" id="GO:0008270">
    <property type="term" value="F:zinc ion binding"/>
    <property type="evidence" value="ECO:0007669"/>
    <property type="project" value="UniProtKB-KW"/>
</dbReference>
<protein>
    <submittedName>
        <fullName evidence="3">Uncharacterized conserved protein, contains Zn finger domain</fullName>
    </submittedName>
</protein>
<evidence type="ECO:0000313" key="3">
    <source>
        <dbReference type="EMBL" id="SDS75831.1"/>
    </source>
</evidence>
<evidence type="ECO:0000259" key="2">
    <source>
        <dbReference type="PROSITE" id="PS50966"/>
    </source>
</evidence>
<feature type="domain" description="SWIM-type" evidence="2">
    <location>
        <begin position="123"/>
        <end position="158"/>
    </location>
</feature>
<dbReference type="EMBL" id="LT629757">
    <property type="protein sequence ID" value="SDS75831.1"/>
    <property type="molecule type" value="Genomic_DNA"/>
</dbReference>
<evidence type="ECO:0000256" key="1">
    <source>
        <dbReference type="PROSITE-ProRule" id="PRU00325"/>
    </source>
</evidence>
<gene>
    <name evidence="3" type="ORF">SAMN04488570_2621</name>
</gene>
<dbReference type="PANTHER" id="PTHR38133">
    <property type="entry name" value="SLR1429 PROTEIN"/>
    <property type="match status" value="1"/>
</dbReference>
<proteinExistence type="predicted"/>
<keyword evidence="4" id="KW-1185">Reference proteome</keyword>